<reference evidence="5 6" key="1">
    <citation type="submission" date="2018-10" db="EMBL/GenBank/DDBJ databases">
        <title>Co-occurring genomic capacity for anaerobic methane metabolism and dissimilatory sulfite reduction discovered in the Korarchaeota.</title>
        <authorList>
            <person name="Mckay L.J."/>
            <person name="Dlakic M."/>
            <person name="Fields M.W."/>
            <person name="Delmont T.O."/>
            <person name="Eren A.M."/>
            <person name="Jay Z.J."/>
            <person name="Klingelsmith K.B."/>
            <person name="Rusch D.B."/>
            <person name="Inskeep W.P."/>
        </authorList>
    </citation>
    <scope>NUCLEOTIDE SEQUENCE [LARGE SCALE GENOMIC DNA]</scope>
    <source>
        <strain evidence="5 6">WS</strain>
    </source>
</reference>
<dbReference type="PANTHER" id="PTHR11722">
    <property type="entry name" value="60S RIBOSOMAL PROTEIN L13"/>
    <property type="match status" value="1"/>
</dbReference>
<feature type="region of interest" description="Disordered" evidence="4">
    <location>
        <begin position="94"/>
        <end position="124"/>
    </location>
</feature>
<comment type="caution">
    <text evidence="5">The sequence shown here is derived from an EMBL/GenBank/DDBJ whole genome shotgun (WGS) entry which is preliminary data.</text>
</comment>
<dbReference type="GO" id="GO:0003723">
    <property type="term" value="F:RNA binding"/>
    <property type="evidence" value="ECO:0007669"/>
    <property type="project" value="TreeGrafter"/>
</dbReference>
<dbReference type="GO" id="GO:0003735">
    <property type="term" value="F:structural constituent of ribosome"/>
    <property type="evidence" value="ECO:0007669"/>
    <property type="project" value="InterPro"/>
</dbReference>
<feature type="compositionally biased region" description="Basic residues" evidence="4">
    <location>
        <begin position="107"/>
        <end position="116"/>
    </location>
</feature>
<evidence type="ECO:0000256" key="4">
    <source>
        <dbReference type="SAM" id="MobiDB-lite"/>
    </source>
</evidence>
<name>A0A429G7P1_9CREN</name>
<organism evidence="5 6">
    <name type="scientific">Candidatus Korarchaeum cryptofilum</name>
    <dbReference type="NCBI Taxonomy" id="498846"/>
    <lineage>
        <taxon>Archaea</taxon>
        <taxon>Thermoproteota</taxon>
        <taxon>Candidatus Korarchaeia</taxon>
        <taxon>Candidatus Korarchaeales</taxon>
        <taxon>Candidatus Korarchaeaceae</taxon>
        <taxon>Candidatus Korarchaeum</taxon>
    </lineage>
</organism>
<dbReference type="GO" id="GO:0022625">
    <property type="term" value="C:cytosolic large ribosomal subunit"/>
    <property type="evidence" value="ECO:0007669"/>
    <property type="project" value="TreeGrafter"/>
</dbReference>
<dbReference type="Proteomes" id="UP000278149">
    <property type="component" value="Unassembled WGS sequence"/>
</dbReference>
<evidence type="ECO:0000256" key="1">
    <source>
        <dbReference type="ARBA" id="ARBA00022980"/>
    </source>
</evidence>
<evidence type="ECO:0000313" key="5">
    <source>
        <dbReference type="EMBL" id="RSN69820.1"/>
    </source>
</evidence>
<dbReference type="AlphaFoldDB" id="A0A429G7P1"/>
<keyword evidence="1" id="KW-0689">Ribosomal protein</keyword>
<dbReference type="PANTHER" id="PTHR11722:SF0">
    <property type="entry name" value="LARGE RIBOSOMAL SUBUNIT PROTEIN EL13"/>
    <property type="match status" value="1"/>
</dbReference>
<evidence type="ECO:0000256" key="2">
    <source>
        <dbReference type="ARBA" id="ARBA00023274"/>
    </source>
</evidence>
<feature type="compositionally biased region" description="Basic and acidic residues" evidence="4">
    <location>
        <begin position="163"/>
        <end position="172"/>
    </location>
</feature>
<evidence type="ECO:0000256" key="3">
    <source>
        <dbReference type="ARBA" id="ARBA00035539"/>
    </source>
</evidence>
<proteinExistence type="predicted"/>
<feature type="compositionally biased region" description="Basic residues" evidence="4">
    <location>
        <begin position="146"/>
        <end position="157"/>
    </location>
</feature>
<protein>
    <recommendedName>
        <fullName evidence="3">50S ribosomal protein L13e</fullName>
    </recommendedName>
</protein>
<dbReference type="EMBL" id="RCOR01000017">
    <property type="protein sequence ID" value="RSN69820.1"/>
    <property type="molecule type" value="Genomic_DNA"/>
</dbReference>
<accession>A0A429G7P1</accession>
<sequence length="731" mass="85520">MGGSRTIRLILPLYGIKDYPLTRGHAGGGNMEIFKRIIALFRKISRIFQKKELYIGDLSREQRSEPSTAVESIIDKEEARGELEKEIEGESIGELEERVEQSIPEGRRRKKPQKKRAPTEQDIKTRRVVYKEQRVDHAIGKEVKLGKKRSTGRAKRPKPLEAVPKERREEKSAQSSIRVRAPFVEIDLDRAKVFLVIPKQSLTVENSSKKQLSYRVSLDNEVERPLPVGITGNEEYPETEEERIEIEKPIKNFKIAYPEELGGRNYTYEHRDDSIYTFIAVGDGLGRMHYLYEDGNINPLPQREIWVLLEEDFEPEIEPILEEDRWIWEKYRPLYIDLRDKSELVIINRKLNKREAIPCKSTFSIDGEEIIYDDFSDQSPIFTSNSIKIKAPTINEEGWVVYVQNKQDGYKIVSDNWLGKDPLELRFDRDLPCECGEFQVDICGQDGKSVNTLFFRYIPSLRLDYSRELIIPDPKKGHKTERVEISLPYAEYFEIETEEQIKPTPKGYEIILPPKRDVFRFSIFKKNKPETKVSFRVTVPRLKWKTSRHIDWRDTPLRLEREELLTSEELYLYINTNSFPNYNISAILEANNQKLQESKFVRKRNIYSILLNQFYDTIKESKGRIVLKIKILKNERIIGENIPVLYLSEKITLRPIPRVSRKIMRPIVRCGMGMREGRGFSKEEIIQAGIRIEDAKRLNIPYDKHRKSAHPKNIEILRSLVGGDNYADRSD</sequence>
<gene>
    <name evidence="5" type="ORF">D9Q81_02280</name>
</gene>
<evidence type="ECO:0000313" key="6">
    <source>
        <dbReference type="Proteomes" id="UP000278149"/>
    </source>
</evidence>
<keyword evidence="2" id="KW-0687">Ribonucleoprotein</keyword>
<dbReference type="GO" id="GO:0006412">
    <property type="term" value="P:translation"/>
    <property type="evidence" value="ECO:0007669"/>
    <property type="project" value="InterPro"/>
</dbReference>
<feature type="region of interest" description="Disordered" evidence="4">
    <location>
        <begin position="146"/>
        <end position="176"/>
    </location>
</feature>
<dbReference type="Pfam" id="PF01294">
    <property type="entry name" value="Ribosomal_L13e"/>
    <property type="match status" value="1"/>
</dbReference>
<dbReference type="InterPro" id="IPR001380">
    <property type="entry name" value="Ribosomal_eL13"/>
</dbReference>